<accession>A0A3E5FTH0</accession>
<evidence type="ECO:0000313" key="2">
    <source>
        <dbReference type="EMBL" id="RGO12631.1"/>
    </source>
</evidence>
<comment type="caution">
    <text evidence="2">The sequence shown here is derived from an EMBL/GenBank/DDBJ whole genome shotgun (WGS) entry which is preliminary data.</text>
</comment>
<dbReference type="InterPro" id="IPR052906">
    <property type="entry name" value="Type_IV_Methyl-Rstrct_Enzyme"/>
</dbReference>
<dbReference type="Proteomes" id="UP000261087">
    <property type="component" value="Unassembled WGS sequence"/>
</dbReference>
<evidence type="ECO:0000313" key="3">
    <source>
        <dbReference type="Proteomes" id="UP000261087"/>
    </source>
</evidence>
<dbReference type="RefSeq" id="WP_117604569.1">
    <property type="nucleotide sequence ID" value="NZ_CAXVJN010000002.1"/>
</dbReference>
<dbReference type="SUPFAM" id="SSF52980">
    <property type="entry name" value="Restriction endonuclease-like"/>
    <property type="match status" value="1"/>
</dbReference>
<reference evidence="2 3" key="1">
    <citation type="submission" date="2018-08" db="EMBL/GenBank/DDBJ databases">
        <title>A genome reference for cultivated species of the human gut microbiota.</title>
        <authorList>
            <person name="Zou Y."/>
            <person name="Xue W."/>
            <person name="Luo G."/>
        </authorList>
    </citation>
    <scope>NUCLEOTIDE SEQUENCE [LARGE SCALE GENOMIC DNA]</scope>
    <source>
        <strain evidence="2 3">OM02-6</strain>
    </source>
</reference>
<proteinExistence type="predicted"/>
<dbReference type="GO" id="GO:0009307">
    <property type="term" value="P:DNA restriction-modification system"/>
    <property type="evidence" value="ECO:0007669"/>
    <property type="project" value="InterPro"/>
</dbReference>
<dbReference type="PANTHER" id="PTHR30015:SF7">
    <property type="entry name" value="TYPE IV METHYL-DIRECTED RESTRICTION ENZYME ECOKMRR"/>
    <property type="match status" value="1"/>
</dbReference>
<dbReference type="Gene3D" id="3.40.1350.10">
    <property type="match status" value="1"/>
</dbReference>
<feature type="domain" description="Restriction endonuclease type IV Mrr" evidence="1">
    <location>
        <begin position="11"/>
        <end position="124"/>
    </location>
</feature>
<dbReference type="InterPro" id="IPR011335">
    <property type="entry name" value="Restrct_endonuc-II-like"/>
</dbReference>
<dbReference type="GO" id="GO:0015666">
    <property type="term" value="F:restriction endodeoxyribonuclease activity"/>
    <property type="evidence" value="ECO:0007669"/>
    <property type="project" value="TreeGrafter"/>
</dbReference>
<evidence type="ECO:0000259" key="1">
    <source>
        <dbReference type="Pfam" id="PF04471"/>
    </source>
</evidence>
<gene>
    <name evidence="2" type="ORF">DXB31_02680</name>
</gene>
<keyword evidence="2" id="KW-0255">Endonuclease</keyword>
<keyword evidence="2" id="KW-0540">Nuclease</keyword>
<dbReference type="InterPro" id="IPR007560">
    <property type="entry name" value="Restrct_endonuc_IV_Mrr"/>
</dbReference>
<dbReference type="GO" id="GO:0003677">
    <property type="term" value="F:DNA binding"/>
    <property type="evidence" value="ECO:0007669"/>
    <property type="project" value="InterPro"/>
</dbReference>
<organism evidence="2 3">
    <name type="scientific">Thomasclavelia spiroformis</name>
    <dbReference type="NCBI Taxonomy" id="29348"/>
    <lineage>
        <taxon>Bacteria</taxon>
        <taxon>Bacillati</taxon>
        <taxon>Bacillota</taxon>
        <taxon>Erysipelotrichia</taxon>
        <taxon>Erysipelotrichales</taxon>
        <taxon>Coprobacillaceae</taxon>
        <taxon>Thomasclavelia</taxon>
    </lineage>
</organism>
<keyword evidence="2" id="KW-0378">Hydrolase</keyword>
<dbReference type="Pfam" id="PF04471">
    <property type="entry name" value="Mrr_cat"/>
    <property type="match status" value="1"/>
</dbReference>
<dbReference type="EMBL" id="QSVF01000004">
    <property type="protein sequence ID" value="RGO12631.1"/>
    <property type="molecule type" value="Genomic_DNA"/>
</dbReference>
<name>A0A3E5FTH0_9FIRM</name>
<dbReference type="PANTHER" id="PTHR30015">
    <property type="entry name" value="MRR RESTRICTION SYSTEM PROTEIN"/>
    <property type="match status" value="1"/>
</dbReference>
<dbReference type="AlphaFoldDB" id="A0A3E5FTH0"/>
<sequence>MFIPVREAYFELTPEEFEKYSLELLSEQTKGLENLKIEHNKIIEAFDGSYQIDGYIEFTVMGIKYKTLVECKHYKSSITREKVQILHEKVQSIGAQKGVLISTSNFQSGAIQYASSHGIALIQLTEADINYETRGRLNVVLQRGLPPKNYGKKYAGVFLNRGKVGITCSYLSKTNQILKKYLESN</sequence>
<protein>
    <submittedName>
        <fullName evidence="2">Restriction endonuclease</fullName>
    </submittedName>
</protein>
<dbReference type="InterPro" id="IPR011856">
    <property type="entry name" value="tRNA_endonuc-like_dom_sf"/>
</dbReference>